<sequence>MVRRDRSRRASLPCAVGAAADGCGKYLASRSLPIFATVSRRSVRRHNAVAARAYMAVHDDGIASLLP</sequence>
<proteinExistence type="predicted"/>
<dbReference type="Proteomes" id="UP000001812">
    <property type="component" value="Chromosome I"/>
</dbReference>
<evidence type="ECO:0000313" key="1">
    <source>
        <dbReference type="EMBL" id="EET09576.1"/>
    </source>
</evidence>
<dbReference type="GeneID" id="92978417"/>
<name>A0A0E1WB66_BURPE</name>
<dbReference type="EMBL" id="CM000832">
    <property type="protein sequence ID" value="EET09576.1"/>
    <property type="molecule type" value="Genomic_DNA"/>
</dbReference>
<dbReference type="RefSeq" id="WP_004524695.1">
    <property type="nucleotide sequence ID" value="NZ_CM000832.1"/>
</dbReference>
<dbReference type="AlphaFoldDB" id="A0A0E1WB66"/>
<accession>A0A0E1WB66</accession>
<dbReference type="HOGENOM" id="CLU_181319_0_0_4"/>
<gene>
    <name evidence="1" type="ORF">BURPS1710A_3214</name>
</gene>
<reference evidence="1" key="1">
    <citation type="submission" date="2009-05" db="EMBL/GenBank/DDBJ databases">
        <authorList>
            <person name="Harkins D.M."/>
            <person name="DeShazer D."/>
            <person name="Woods D.E."/>
            <person name="Brinkac L.M."/>
            <person name="Brown K.A."/>
            <person name="Hung G.C."/>
            <person name="Tuanyok A."/>
            <person name="Zhang B."/>
            <person name="Nierman W.C."/>
        </authorList>
    </citation>
    <scope>NUCLEOTIDE SEQUENCE [LARGE SCALE GENOMIC DNA]</scope>
    <source>
        <strain evidence="1">1710a</strain>
    </source>
</reference>
<protein>
    <submittedName>
        <fullName evidence="1">Uncharacterized protein</fullName>
    </submittedName>
</protein>
<organism evidence="1">
    <name type="scientific">Burkholderia pseudomallei 1710a</name>
    <dbReference type="NCBI Taxonomy" id="320371"/>
    <lineage>
        <taxon>Bacteria</taxon>
        <taxon>Pseudomonadati</taxon>
        <taxon>Pseudomonadota</taxon>
        <taxon>Betaproteobacteria</taxon>
        <taxon>Burkholderiales</taxon>
        <taxon>Burkholderiaceae</taxon>
        <taxon>Burkholderia</taxon>
        <taxon>pseudomallei group</taxon>
    </lineage>
</organism>